<evidence type="ECO:0000313" key="2">
    <source>
        <dbReference type="EMBL" id="OGD58941.1"/>
    </source>
</evidence>
<keyword evidence="1" id="KW-0812">Transmembrane</keyword>
<sequence length="400" mass="41744">MKKSPLKLKGEALLIGIILLTVILILAAALFSRVAGFLRFGSNTILREQALYLAEAGLEKAIWQLNETAGSYGGETGTYLPGKPDNLGQFSVTVESINSALKTITSTGCIPNCSSPRAKVTVKTDAKIASTTIAFSYAAQTGDGGITMYQNSEIDGTAYSNGNISRGFGSGQVIEGDAWAVGTISNPPDVSGQRHPNASAAPMPDITQQVSDWKTAATNGGTTNCLKSCTLSSSQNIGPRKYSGHLILTGNATFTVKGPIYVTGNLMVNLGSTKVNLDNSFGSNGTGFVVDGTISIQNGATINPTSADPKGYIMLVSNSGSNSAVSIDNSGAFAILYALNGGAETRNNTTVNALISKSLTMYNYSVLDYETGLASAQFTTCPTCPGASWQPKKGTYYYSE</sequence>
<comment type="caution">
    <text evidence="2">The sequence shown here is derived from an EMBL/GenBank/DDBJ whole genome shotgun (WGS) entry which is preliminary data.</text>
</comment>
<organism evidence="2 3">
    <name type="scientific">Candidatus Beckwithbacteria bacterium RIFCSPLOWO2_02_FULL_47_23</name>
    <dbReference type="NCBI Taxonomy" id="1797463"/>
    <lineage>
        <taxon>Bacteria</taxon>
        <taxon>Candidatus Beckwithiibacteriota</taxon>
    </lineage>
</organism>
<dbReference type="Proteomes" id="UP000176364">
    <property type="component" value="Unassembled WGS sequence"/>
</dbReference>
<gene>
    <name evidence="2" type="ORF">A3I57_02970</name>
</gene>
<evidence type="ECO:0000313" key="3">
    <source>
        <dbReference type="Proteomes" id="UP000176364"/>
    </source>
</evidence>
<evidence type="ECO:0000256" key="1">
    <source>
        <dbReference type="SAM" id="Phobius"/>
    </source>
</evidence>
<feature type="transmembrane region" description="Helical" evidence="1">
    <location>
        <begin position="12"/>
        <end position="31"/>
    </location>
</feature>
<dbReference type="AlphaFoldDB" id="A0A1F5DVA5"/>
<keyword evidence="1" id="KW-0472">Membrane</keyword>
<evidence type="ECO:0008006" key="4">
    <source>
        <dbReference type="Google" id="ProtNLM"/>
    </source>
</evidence>
<protein>
    <recommendedName>
        <fullName evidence="4">Type 4 fimbrial biogenesis protein PilX N-terminal domain-containing protein</fullName>
    </recommendedName>
</protein>
<name>A0A1F5DVA5_9BACT</name>
<keyword evidence="1" id="KW-1133">Transmembrane helix</keyword>
<reference evidence="2 3" key="1">
    <citation type="journal article" date="2016" name="Nat. Commun.">
        <title>Thousands of microbial genomes shed light on interconnected biogeochemical processes in an aquifer system.</title>
        <authorList>
            <person name="Anantharaman K."/>
            <person name="Brown C.T."/>
            <person name="Hug L.A."/>
            <person name="Sharon I."/>
            <person name="Castelle C.J."/>
            <person name="Probst A.J."/>
            <person name="Thomas B.C."/>
            <person name="Singh A."/>
            <person name="Wilkins M.J."/>
            <person name="Karaoz U."/>
            <person name="Brodie E.L."/>
            <person name="Williams K.H."/>
            <person name="Hubbard S.S."/>
            <person name="Banfield J.F."/>
        </authorList>
    </citation>
    <scope>NUCLEOTIDE SEQUENCE [LARGE SCALE GENOMIC DNA]</scope>
</reference>
<accession>A0A1F5DVA5</accession>
<dbReference type="EMBL" id="MEZQ01000043">
    <property type="protein sequence ID" value="OGD58941.1"/>
    <property type="molecule type" value="Genomic_DNA"/>
</dbReference>
<proteinExistence type="predicted"/>